<evidence type="ECO:0000313" key="2">
    <source>
        <dbReference type="Proteomes" id="UP000236151"/>
    </source>
</evidence>
<proteinExistence type="predicted"/>
<accession>A0A2K2EYP0</accession>
<protein>
    <recommendedName>
        <fullName evidence="3">TnpV protein</fullName>
    </recommendedName>
</protein>
<dbReference type="EMBL" id="NIOJ01000006">
    <property type="protein sequence ID" value="PNU00895.1"/>
    <property type="molecule type" value="Genomic_DNA"/>
</dbReference>
<dbReference type="Proteomes" id="UP000236151">
    <property type="component" value="Unassembled WGS sequence"/>
</dbReference>
<gene>
    <name evidence="1" type="ORF">CDQ84_03880</name>
</gene>
<dbReference type="OrthoDB" id="9797564at2"/>
<sequence>MMELAYTMQGDYLIPDLVLPEEEMHIGKYGMLRKAYLKNHRKGTYASLMMSGKLNGHLKEIDRISKERIEMITAKLLEYNPAPGKTIDPMGWAGHMNNLRHSAEESVLTELVYN</sequence>
<name>A0A2K2EYP0_9CLOT</name>
<dbReference type="Pfam" id="PF14198">
    <property type="entry name" value="TnpV"/>
    <property type="match status" value="1"/>
</dbReference>
<dbReference type="KEGG" id="cthd:CDO33_19425"/>
<dbReference type="InterPro" id="IPR026989">
    <property type="entry name" value="TnpV"/>
</dbReference>
<reference evidence="1 2" key="1">
    <citation type="submission" date="2017-06" db="EMBL/GenBank/DDBJ databases">
        <title>Investigating the central metabolism of Clostridium thermosuccinogenes.</title>
        <authorList>
            <person name="Koendjbiharie J.G."/>
            <person name="van Kranenburg R."/>
        </authorList>
    </citation>
    <scope>NUCLEOTIDE SEQUENCE [LARGE SCALE GENOMIC DNA]</scope>
    <source>
        <strain evidence="1 2">DSM 5806</strain>
    </source>
</reference>
<comment type="caution">
    <text evidence="1">The sequence shown here is derived from an EMBL/GenBank/DDBJ whole genome shotgun (WGS) entry which is preliminary data.</text>
</comment>
<organism evidence="1 2">
    <name type="scientific">Clostridium thermosuccinogenes</name>
    <dbReference type="NCBI Taxonomy" id="84032"/>
    <lineage>
        <taxon>Bacteria</taxon>
        <taxon>Bacillati</taxon>
        <taxon>Bacillota</taxon>
        <taxon>Clostridia</taxon>
        <taxon>Eubacteriales</taxon>
        <taxon>Clostridiaceae</taxon>
        <taxon>Clostridium</taxon>
    </lineage>
</organism>
<dbReference type="AlphaFoldDB" id="A0A2K2EYP0"/>
<evidence type="ECO:0000313" key="1">
    <source>
        <dbReference type="EMBL" id="PNU00895.1"/>
    </source>
</evidence>
<keyword evidence="2" id="KW-1185">Reference proteome</keyword>
<evidence type="ECO:0008006" key="3">
    <source>
        <dbReference type="Google" id="ProtNLM"/>
    </source>
</evidence>